<dbReference type="EMBL" id="JAVDQZ010000005">
    <property type="protein sequence ID" value="MDR6427601.1"/>
    <property type="molecule type" value="Genomic_DNA"/>
</dbReference>
<dbReference type="InterPro" id="IPR002347">
    <property type="entry name" value="SDR_fam"/>
</dbReference>
<comment type="caution">
    <text evidence="1">The sequence shown here is derived from an EMBL/GenBank/DDBJ whole genome shotgun (WGS) entry which is preliminary data.</text>
</comment>
<dbReference type="Gene3D" id="3.40.50.720">
    <property type="entry name" value="NAD(P)-binding Rossmann-like Domain"/>
    <property type="match status" value="1"/>
</dbReference>
<accession>A0AAE3Y1S8</accession>
<evidence type="ECO:0000313" key="1">
    <source>
        <dbReference type="EMBL" id="MDR6427601.1"/>
    </source>
</evidence>
<name>A0AAE3Y1S8_VARPD</name>
<sequence>MRTHVPLGRVAQVDEVKGPALLLASPASSCMTGAIIPVDGGATAR</sequence>
<dbReference type="SUPFAM" id="SSF51735">
    <property type="entry name" value="NAD(P)-binding Rossmann-fold domains"/>
    <property type="match status" value="1"/>
</dbReference>
<dbReference type="Pfam" id="PF13561">
    <property type="entry name" value="adh_short_C2"/>
    <property type="match status" value="1"/>
</dbReference>
<reference evidence="1" key="1">
    <citation type="submission" date="2023-07" db="EMBL/GenBank/DDBJ databases">
        <title>Sorghum-associated microbial communities from plants grown in Nebraska, USA.</title>
        <authorList>
            <person name="Schachtman D."/>
        </authorList>
    </citation>
    <scope>NUCLEOTIDE SEQUENCE</scope>
    <source>
        <strain evidence="1">DS2114</strain>
    </source>
</reference>
<dbReference type="InterPro" id="IPR036291">
    <property type="entry name" value="NAD(P)-bd_dom_sf"/>
</dbReference>
<proteinExistence type="predicted"/>
<gene>
    <name evidence="1" type="ORF">J2738_003756</name>
</gene>
<evidence type="ECO:0000313" key="2">
    <source>
        <dbReference type="Proteomes" id="UP001184828"/>
    </source>
</evidence>
<organism evidence="1 2">
    <name type="scientific">Variovorax paradoxus</name>
    <dbReference type="NCBI Taxonomy" id="34073"/>
    <lineage>
        <taxon>Bacteria</taxon>
        <taxon>Pseudomonadati</taxon>
        <taxon>Pseudomonadota</taxon>
        <taxon>Betaproteobacteria</taxon>
        <taxon>Burkholderiales</taxon>
        <taxon>Comamonadaceae</taxon>
        <taxon>Variovorax</taxon>
    </lineage>
</organism>
<protein>
    <submittedName>
        <fullName evidence="1">NAD(P)-dependent dehydrogenase (Short-subunit alcohol dehydrogenase family)</fullName>
    </submittedName>
</protein>
<dbReference type="AlphaFoldDB" id="A0AAE3Y1S8"/>
<dbReference type="Proteomes" id="UP001184828">
    <property type="component" value="Unassembled WGS sequence"/>
</dbReference>